<comment type="similarity">
    <text evidence="1">Belongs to the UPF0065 (bug) family.</text>
</comment>
<keyword evidence="4" id="KW-1185">Reference proteome</keyword>
<evidence type="ECO:0000313" key="3">
    <source>
        <dbReference type="EMBL" id="MET4579450.1"/>
    </source>
</evidence>
<sequence length="326" mass="34096">MGRFPTRKLILLLALCALASHSQAQASEDFPTRPIRMLVGFSAGGATDVQARLVAQLLSDRLGQTVIIENRPGAGGSIASGAVAKAQPDGYTLLYTSAALAINSALYSKLPFDPVADFAPIGTTTKTLNALVVHPSVPARTTADFIKYVKASPGTVSMGSPGIGSSGHMAQVQFNTMAGIVVNQVPYKGTNDVVRDIVSGQIKATVDAATVYLPYLKDGALLALCVGDTTRAALLPNVPTCDESGLSGYSVRSWQGILAPARTPKPIVEKLGRELAEVLKNPGLIQKLQASGARVLASSPDEFATLVRQDVKAFDELVKAAGIEKQ</sequence>
<feature type="signal peptide" evidence="2">
    <location>
        <begin position="1"/>
        <end position="26"/>
    </location>
</feature>
<dbReference type="EMBL" id="JBEPSH010000009">
    <property type="protein sequence ID" value="MET4579450.1"/>
    <property type="molecule type" value="Genomic_DNA"/>
</dbReference>
<dbReference type="SUPFAM" id="SSF53850">
    <property type="entry name" value="Periplasmic binding protein-like II"/>
    <property type="match status" value="1"/>
</dbReference>
<protein>
    <submittedName>
        <fullName evidence="3">Tripartite-type tricarboxylate transporter receptor subunit TctC</fullName>
    </submittedName>
</protein>
<dbReference type="Gene3D" id="3.40.190.150">
    <property type="entry name" value="Bordetella uptake gene, domain 1"/>
    <property type="match status" value="1"/>
</dbReference>
<dbReference type="Proteomes" id="UP001549320">
    <property type="component" value="Unassembled WGS sequence"/>
</dbReference>
<proteinExistence type="inferred from homology"/>
<gene>
    <name evidence="3" type="ORF">ABIE13_004578</name>
</gene>
<accession>A0ABV2QFT4</accession>
<comment type="caution">
    <text evidence="3">The sequence shown here is derived from an EMBL/GenBank/DDBJ whole genome shotgun (WGS) entry which is preliminary data.</text>
</comment>
<name>A0ABV2QFT4_9BURK</name>
<evidence type="ECO:0000256" key="2">
    <source>
        <dbReference type="SAM" id="SignalP"/>
    </source>
</evidence>
<dbReference type="Pfam" id="PF03401">
    <property type="entry name" value="TctC"/>
    <property type="match status" value="1"/>
</dbReference>
<keyword evidence="3" id="KW-0675">Receptor</keyword>
<dbReference type="InterPro" id="IPR042100">
    <property type="entry name" value="Bug_dom1"/>
</dbReference>
<keyword evidence="2" id="KW-0732">Signal</keyword>
<dbReference type="PANTHER" id="PTHR42928:SF5">
    <property type="entry name" value="BLR1237 PROTEIN"/>
    <property type="match status" value="1"/>
</dbReference>
<dbReference type="PANTHER" id="PTHR42928">
    <property type="entry name" value="TRICARBOXYLATE-BINDING PROTEIN"/>
    <property type="match status" value="1"/>
</dbReference>
<dbReference type="PIRSF" id="PIRSF017082">
    <property type="entry name" value="YflP"/>
    <property type="match status" value="1"/>
</dbReference>
<evidence type="ECO:0000313" key="4">
    <source>
        <dbReference type="Proteomes" id="UP001549320"/>
    </source>
</evidence>
<dbReference type="InterPro" id="IPR005064">
    <property type="entry name" value="BUG"/>
</dbReference>
<dbReference type="RefSeq" id="WP_354447545.1">
    <property type="nucleotide sequence ID" value="NZ_JBEPSH010000009.1"/>
</dbReference>
<organism evidence="3 4">
    <name type="scientific">Ottowia thiooxydans</name>
    <dbReference type="NCBI Taxonomy" id="219182"/>
    <lineage>
        <taxon>Bacteria</taxon>
        <taxon>Pseudomonadati</taxon>
        <taxon>Pseudomonadota</taxon>
        <taxon>Betaproteobacteria</taxon>
        <taxon>Burkholderiales</taxon>
        <taxon>Comamonadaceae</taxon>
        <taxon>Ottowia</taxon>
    </lineage>
</organism>
<dbReference type="Gene3D" id="3.40.190.10">
    <property type="entry name" value="Periplasmic binding protein-like II"/>
    <property type="match status" value="1"/>
</dbReference>
<feature type="chain" id="PRO_5046750228" evidence="2">
    <location>
        <begin position="27"/>
        <end position="326"/>
    </location>
</feature>
<reference evidence="3 4" key="1">
    <citation type="submission" date="2024-06" db="EMBL/GenBank/DDBJ databases">
        <title>Sorghum-associated microbial communities from plants grown in Nebraska, USA.</title>
        <authorList>
            <person name="Schachtman D."/>
        </authorList>
    </citation>
    <scope>NUCLEOTIDE SEQUENCE [LARGE SCALE GENOMIC DNA]</scope>
    <source>
        <strain evidence="3 4">2709</strain>
    </source>
</reference>
<evidence type="ECO:0000256" key="1">
    <source>
        <dbReference type="ARBA" id="ARBA00006987"/>
    </source>
</evidence>
<dbReference type="CDD" id="cd13578">
    <property type="entry name" value="PBP2_Bug27"/>
    <property type="match status" value="1"/>
</dbReference>